<reference evidence="3" key="1">
    <citation type="journal article" date="2015" name="PLoS ONE">
        <title>Comprehensive Evaluation of Toxoplasma gondii VEG and Neospora caninum LIV Genomes with Tachyzoite Stage Transcriptome and Proteome Defines Novel Transcript Features.</title>
        <authorList>
            <person name="Ramaprasad A."/>
            <person name="Mourier T."/>
            <person name="Naeem R."/>
            <person name="Malas T.B."/>
            <person name="Moussa E."/>
            <person name="Panigrahi A."/>
            <person name="Vermont S.J."/>
            <person name="Otto T.D."/>
            <person name="Wastling J."/>
            <person name="Pain A."/>
        </authorList>
    </citation>
    <scope>NUCLEOTIDE SEQUENCE</scope>
    <source>
        <strain evidence="3">Liverpool</strain>
    </source>
</reference>
<evidence type="ECO:0000313" key="3">
    <source>
        <dbReference type="EMBL" id="CEL64586.1"/>
    </source>
</evidence>
<name>A0A0F7U664_NEOCL</name>
<evidence type="ECO:0008006" key="4">
    <source>
        <dbReference type="Google" id="ProtNLM"/>
    </source>
</evidence>
<proteinExistence type="predicted"/>
<keyword evidence="2" id="KW-0472">Membrane</keyword>
<feature type="region of interest" description="Disordered" evidence="1">
    <location>
        <begin position="112"/>
        <end position="158"/>
    </location>
</feature>
<feature type="transmembrane region" description="Helical" evidence="2">
    <location>
        <begin position="79"/>
        <end position="99"/>
    </location>
</feature>
<keyword evidence="2" id="KW-1133">Transmembrane helix</keyword>
<dbReference type="EMBL" id="LN714476">
    <property type="protein sequence ID" value="CEL64586.1"/>
    <property type="molecule type" value="Genomic_DNA"/>
</dbReference>
<accession>A0A0F7U664</accession>
<dbReference type="AlphaFoldDB" id="A0A0F7U664"/>
<sequence>MDERSNRVLLCPLEAVRGGLSCEITPAAAGVPRGFDCPTQSFGLCREMFSLRLSFCGALCRFESATMHVKRERVSRCRVYVLCAAVCCLLGVLAPGLGYETDDRIAETMAPADIDEVPVQERRNNVEEQSEGIRLQTQRSAPHSGRSRGSFVSRRTSALTSKLRRNRKAIVMGVVGVAAVLAALYVARRWWTQKPREPGDSPPPEEPGDSPPRAGKPKAPSQPPTERRDVPTGVRQVGARDLPAPPASHTALLACLENRQIEFFGPSNSPHGFTPLYDPEPQKRVAMVDAGTNALFIGGAGVNGEVARLLTEEARRHEVRLTPEQLSEHSKRVQEDLLRLAVQHPRTLIELDTGARSPVFARSYGFVSVVPGTGWDESQTGRNVGATFIHILKDEVTPYGDPKNNAMVYTVAPSGNAPDASYSQAYQATIKGVVGAVSEFNRTPEGEQNPIEAIRMPFLGAGYFRGERDLQSIGRYNAVGTAEAVSQYEPTFDFQYMYDPSGALKDGFWHVEHQLWSGGKG</sequence>
<organism evidence="3">
    <name type="scientific">Neospora caninum (strain Liverpool)</name>
    <dbReference type="NCBI Taxonomy" id="572307"/>
    <lineage>
        <taxon>Eukaryota</taxon>
        <taxon>Sar</taxon>
        <taxon>Alveolata</taxon>
        <taxon>Apicomplexa</taxon>
        <taxon>Conoidasida</taxon>
        <taxon>Coccidia</taxon>
        <taxon>Eucoccidiorida</taxon>
        <taxon>Eimeriorina</taxon>
        <taxon>Sarcocystidae</taxon>
        <taxon>Neospora</taxon>
    </lineage>
</organism>
<feature type="transmembrane region" description="Helical" evidence="2">
    <location>
        <begin position="169"/>
        <end position="187"/>
    </location>
</feature>
<feature type="region of interest" description="Disordered" evidence="1">
    <location>
        <begin position="194"/>
        <end position="245"/>
    </location>
</feature>
<protein>
    <recommendedName>
        <fullName evidence="4">Transmembrane protein</fullName>
    </recommendedName>
</protein>
<keyword evidence="2" id="KW-0812">Transmembrane</keyword>
<evidence type="ECO:0000256" key="2">
    <source>
        <dbReference type="SAM" id="Phobius"/>
    </source>
</evidence>
<gene>
    <name evidence="3" type="ORF">BN1204_004730</name>
</gene>
<evidence type="ECO:0000256" key="1">
    <source>
        <dbReference type="SAM" id="MobiDB-lite"/>
    </source>
</evidence>
<dbReference type="CDD" id="cd21101">
    <property type="entry name" value="MAF1-ALBA4_C"/>
    <property type="match status" value="1"/>
</dbReference>
<feature type="compositionally biased region" description="Low complexity" evidence="1">
    <location>
        <begin position="147"/>
        <end position="157"/>
    </location>
</feature>